<dbReference type="Pfam" id="PF12704">
    <property type="entry name" value="MacB_PCD"/>
    <property type="match status" value="2"/>
</dbReference>
<comment type="subcellular location">
    <subcellularLocation>
        <location evidence="1">Cell membrane</location>
        <topology evidence="1">Multi-pass membrane protein</topology>
    </subcellularLocation>
</comment>
<name>A0A6C0GIU2_9BACT</name>
<dbReference type="Proteomes" id="UP000480178">
    <property type="component" value="Chromosome"/>
</dbReference>
<organism evidence="9 10">
    <name type="scientific">Rhodocytophaga rosea</name>
    <dbReference type="NCBI Taxonomy" id="2704465"/>
    <lineage>
        <taxon>Bacteria</taxon>
        <taxon>Pseudomonadati</taxon>
        <taxon>Bacteroidota</taxon>
        <taxon>Cytophagia</taxon>
        <taxon>Cytophagales</taxon>
        <taxon>Rhodocytophagaceae</taxon>
        <taxon>Rhodocytophaga</taxon>
    </lineage>
</organism>
<dbReference type="GO" id="GO:0005886">
    <property type="term" value="C:plasma membrane"/>
    <property type="evidence" value="ECO:0007669"/>
    <property type="project" value="UniProtKB-SubCell"/>
</dbReference>
<feature type="transmembrane region" description="Helical" evidence="6">
    <location>
        <begin position="378"/>
        <end position="401"/>
    </location>
</feature>
<feature type="domain" description="ABC3 transporter permease C-terminal" evidence="7">
    <location>
        <begin position="687"/>
        <end position="794"/>
    </location>
</feature>
<keyword evidence="5 6" id="KW-0472">Membrane</keyword>
<evidence type="ECO:0000256" key="6">
    <source>
        <dbReference type="SAM" id="Phobius"/>
    </source>
</evidence>
<protein>
    <submittedName>
        <fullName evidence="9">FtsX-like permease family protein</fullName>
    </submittedName>
</protein>
<dbReference type="EMBL" id="CP048222">
    <property type="protein sequence ID" value="QHT67981.1"/>
    <property type="molecule type" value="Genomic_DNA"/>
</dbReference>
<evidence type="ECO:0000313" key="10">
    <source>
        <dbReference type="Proteomes" id="UP000480178"/>
    </source>
</evidence>
<dbReference type="InterPro" id="IPR025857">
    <property type="entry name" value="MacB_PCD"/>
</dbReference>
<accession>A0A6C0GIU2</accession>
<keyword evidence="2" id="KW-1003">Cell membrane</keyword>
<feature type="transmembrane region" description="Helical" evidence="6">
    <location>
        <begin position="284"/>
        <end position="307"/>
    </location>
</feature>
<feature type="transmembrane region" description="Helical" evidence="6">
    <location>
        <begin position="684"/>
        <end position="705"/>
    </location>
</feature>
<sequence>MLKNYLKVALRNLFRHKLYTFINVAGLAVGIAFCLLIILFVQHEWSYDRFHPNAQRMYRVALKEITPDKTEYFNTVTPIVFAPMLKQNLAEVEQVVRVCTRSNLVKRNEVSFSETIHIVDTNFFHLFNFPLIKGPKNTALRNPNSVVLTEESAIKYFGKEDPIGKTLTIRLRDTDIDFTVSAVAKNAPSHSSIQFDYLISFENAKHIWHERALKAFFQVFVETYIQLPDEAALTNLQAKLPAVLKQNLGEDYTPGGYNLLFQPITDIHLNKDFPEGIEPISDPAYSYILATVAVLVLLIASINFITLSLGRSVSRAREVGIRKVVGAERKQLITQFWGEAILISLLSLITGIMLATFSLPVFNDLAGQTLTYNLVSEITLFSLILSMIVGLLAGMYPAIFLSRFNPIEVLKGHLKVSDAGIFRQGLIVFQFVLSISLIICTLIMSQQLRYLQNKNLGFDKEQVIVIPTGADETDALAIYERMKNELATHQSIAGITNAMFTLGEGWAEADYHDNTNTVRAMAINVVDHDFQKIMKTKMVAGRDFSKDISADISEAIIVNEALVKEYGWKNPIGERLPGKDFPPHQIIGVVKDFNYQSLHTPVKPLVMALSDSIFQGTENVNFSSSSRRKILVRIKPENIQTTIALLEQTWKKAAPSLPYTFSFMDETLNKQYQAEIRLSNMMNYATGFAVFIACLGLFSLATLAVQKRQREIGVRKVMGASVKSIVVLFSREFAKLVIIAFVVAAPLAYFIMHSWLQDFAYRIPISVWIYLLAGILSLVIALLTVSYQVIRAALANPVNALRSE</sequence>
<feature type="transmembrane region" description="Helical" evidence="6">
    <location>
        <begin position="768"/>
        <end position="790"/>
    </location>
</feature>
<feature type="domain" description="MacB-like periplasmic core" evidence="8">
    <location>
        <begin position="432"/>
        <end position="644"/>
    </location>
</feature>
<dbReference type="InterPro" id="IPR003838">
    <property type="entry name" value="ABC3_permease_C"/>
</dbReference>
<dbReference type="PANTHER" id="PTHR30572">
    <property type="entry name" value="MEMBRANE COMPONENT OF TRANSPORTER-RELATED"/>
    <property type="match status" value="1"/>
</dbReference>
<proteinExistence type="predicted"/>
<dbReference type="GO" id="GO:0022857">
    <property type="term" value="F:transmembrane transporter activity"/>
    <property type="evidence" value="ECO:0007669"/>
    <property type="project" value="TreeGrafter"/>
</dbReference>
<evidence type="ECO:0000256" key="3">
    <source>
        <dbReference type="ARBA" id="ARBA00022692"/>
    </source>
</evidence>
<dbReference type="Pfam" id="PF02687">
    <property type="entry name" value="FtsX"/>
    <property type="match status" value="2"/>
</dbReference>
<evidence type="ECO:0000259" key="8">
    <source>
        <dbReference type="Pfam" id="PF12704"/>
    </source>
</evidence>
<feature type="transmembrane region" description="Helical" evidence="6">
    <location>
        <begin position="21"/>
        <end position="41"/>
    </location>
</feature>
<evidence type="ECO:0000256" key="4">
    <source>
        <dbReference type="ARBA" id="ARBA00022989"/>
    </source>
</evidence>
<keyword evidence="3 6" id="KW-0812">Transmembrane</keyword>
<dbReference type="AlphaFoldDB" id="A0A6C0GIU2"/>
<feature type="domain" description="ABC3 transporter permease C-terminal" evidence="7">
    <location>
        <begin position="291"/>
        <end position="406"/>
    </location>
</feature>
<dbReference type="KEGG" id="rhoz:GXP67_15690"/>
<dbReference type="PANTHER" id="PTHR30572:SF18">
    <property type="entry name" value="ABC-TYPE MACROLIDE FAMILY EXPORT SYSTEM PERMEASE COMPONENT 2"/>
    <property type="match status" value="1"/>
</dbReference>
<gene>
    <name evidence="9" type="ORF">GXP67_15690</name>
</gene>
<dbReference type="RefSeq" id="WP_162444002.1">
    <property type="nucleotide sequence ID" value="NZ_CP048222.1"/>
</dbReference>
<evidence type="ECO:0000256" key="5">
    <source>
        <dbReference type="ARBA" id="ARBA00023136"/>
    </source>
</evidence>
<feature type="transmembrane region" description="Helical" evidence="6">
    <location>
        <begin position="421"/>
        <end position="444"/>
    </location>
</feature>
<keyword evidence="10" id="KW-1185">Reference proteome</keyword>
<evidence type="ECO:0000313" key="9">
    <source>
        <dbReference type="EMBL" id="QHT67981.1"/>
    </source>
</evidence>
<feature type="domain" description="MacB-like periplasmic core" evidence="8">
    <location>
        <begin position="20"/>
        <end position="242"/>
    </location>
</feature>
<evidence type="ECO:0000256" key="1">
    <source>
        <dbReference type="ARBA" id="ARBA00004651"/>
    </source>
</evidence>
<keyword evidence="4 6" id="KW-1133">Transmembrane helix</keyword>
<evidence type="ECO:0000259" key="7">
    <source>
        <dbReference type="Pfam" id="PF02687"/>
    </source>
</evidence>
<reference evidence="9 10" key="1">
    <citation type="submission" date="2020-01" db="EMBL/GenBank/DDBJ databases">
        <authorList>
            <person name="Kim M.K."/>
        </authorList>
    </citation>
    <scope>NUCLEOTIDE SEQUENCE [LARGE SCALE GENOMIC DNA]</scope>
    <source>
        <strain evidence="9 10">172606-1</strain>
    </source>
</reference>
<feature type="transmembrane region" description="Helical" evidence="6">
    <location>
        <begin position="336"/>
        <end position="358"/>
    </location>
</feature>
<evidence type="ECO:0000256" key="2">
    <source>
        <dbReference type="ARBA" id="ARBA00022475"/>
    </source>
</evidence>
<feature type="transmembrane region" description="Helical" evidence="6">
    <location>
        <begin position="733"/>
        <end position="756"/>
    </location>
</feature>
<dbReference type="InterPro" id="IPR050250">
    <property type="entry name" value="Macrolide_Exporter_MacB"/>
</dbReference>